<reference evidence="1 2" key="1">
    <citation type="submission" date="2012-09" db="EMBL/GenBank/DDBJ databases">
        <authorList>
            <person name="Harkins D.M."/>
            <person name="Durkin A.S."/>
            <person name="Brinkac L.M."/>
            <person name="Selengut J.D."/>
            <person name="Sanka R."/>
            <person name="DePew J."/>
            <person name="Purushe J."/>
            <person name="Chanthongthip A."/>
            <person name="Lattana O."/>
            <person name="Phetsouvanh R."/>
            <person name="Newton P.N."/>
            <person name="Vinetz J.M."/>
            <person name="Sutton G.G."/>
            <person name="Nelson W.C."/>
            <person name="Fouts D.E."/>
        </authorList>
    </citation>
    <scope>NUCLEOTIDE SEQUENCE [LARGE SCALE GENOMIC DNA]</scope>
    <source>
        <strain evidence="1 2">UI 12621</strain>
    </source>
</reference>
<organism evidence="1 2">
    <name type="scientific">Leptospira interrogans str. UI 12621</name>
    <dbReference type="NCBI Taxonomy" id="1049937"/>
    <lineage>
        <taxon>Bacteria</taxon>
        <taxon>Pseudomonadati</taxon>
        <taxon>Spirochaetota</taxon>
        <taxon>Spirochaetia</taxon>
        <taxon>Leptospirales</taxon>
        <taxon>Leptospiraceae</taxon>
        <taxon>Leptospira</taxon>
    </lineage>
</organism>
<protein>
    <submittedName>
        <fullName evidence="1">Uncharacterized protein</fullName>
    </submittedName>
</protein>
<comment type="caution">
    <text evidence="1">The sequence shown here is derived from an EMBL/GenBank/DDBJ whole genome shotgun (WGS) entry which is preliminary data.</text>
</comment>
<evidence type="ECO:0000313" key="2">
    <source>
        <dbReference type="Proteomes" id="UP000006324"/>
    </source>
</evidence>
<dbReference type="RefSeq" id="WP_000409552.1">
    <property type="nucleotide sequence ID" value="NZ_AHNQ02000047.1"/>
</dbReference>
<dbReference type="AlphaFoldDB" id="A0A0F6H587"/>
<sequence>MEKAVPIKTPIGYFKNHRDGIILTNIQWSNSKIIFSCNITDNAILDATTKEKEYEFKLIFDGVISLFHAELDTYYQIEKDFQKPKVTKSIFEEINNSDYIAKLPIRSDWGEVKHYCLSTYDDIFNILAKSYTFELL</sequence>
<name>A0A0F6H587_LEPIR</name>
<evidence type="ECO:0000313" key="1">
    <source>
        <dbReference type="EMBL" id="EKO23379.1"/>
    </source>
</evidence>
<dbReference type="EMBL" id="AHNQ02000047">
    <property type="protein sequence ID" value="EKO23379.1"/>
    <property type="molecule type" value="Genomic_DNA"/>
</dbReference>
<gene>
    <name evidence="1" type="ORF">LEP1GSC104_0857</name>
</gene>
<dbReference type="Proteomes" id="UP000006324">
    <property type="component" value="Unassembled WGS sequence"/>
</dbReference>
<accession>A0A0F6H587</accession>
<proteinExistence type="predicted"/>